<keyword evidence="4" id="KW-0676">Redox-active center</keyword>
<dbReference type="SUPFAM" id="SSF52833">
    <property type="entry name" value="Thioredoxin-like"/>
    <property type="match status" value="1"/>
</dbReference>
<dbReference type="EMBL" id="FUWZ01000001">
    <property type="protein sequence ID" value="SJZ47909.1"/>
    <property type="molecule type" value="Genomic_DNA"/>
</dbReference>
<feature type="signal peptide" evidence="5">
    <location>
        <begin position="1"/>
        <end position="20"/>
    </location>
</feature>
<dbReference type="InterPro" id="IPR050553">
    <property type="entry name" value="Thioredoxin_ResA/DsbE_sf"/>
</dbReference>
<dbReference type="STRING" id="634771.SAMN04488128_101402"/>
<gene>
    <name evidence="7" type="ORF">SAMN04488128_101402</name>
</gene>
<dbReference type="PROSITE" id="PS51257">
    <property type="entry name" value="PROKAR_LIPOPROTEIN"/>
    <property type="match status" value="1"/>
</dbReference>
<dbReference type="OrthoDB" id="750178at2"/>
<dbReference type="GO" id="GO:0030313">
    <property type="term" value="C:cell envelope"/>
    <property type="evidence" value="ECO:0007669"/>
    <property type="project" value="UniProtKB-SubCell"/>
</dbReference>
<comment type="subcellular location">
    <subcellularLocation>
        <location evidence="1">Cell envelope</location>
    </subcellularLocation>
</comment>
<dbReference type="InterPro" id="IPR025380">
    <property type="entry name" value="DUF4369"/>
</dbReference>
<dbReference type="GO" id="GO:0017004">
    <property type="term" value="P:cytochrome complex assembly"/>
    <property type="evidence" value="ECO:0007669"/>
    <property type="project" value="UniProtKB-KW"/>
</dbReference>
<accession>A0A1T4KZP5</accession>
<proteinExistence type="predicted"/>
<evidence type="ECO:0000256" key="2">
    <source>
        <dbReference type="ARBA" id="ARBA00022748"/>
    </source>
</evidence>
<dbReference type="GO" id="GO:0016853">
    <property type="term" value="F:isomerase activity"/>
    <property type="evidence" value="ECO:0007669"/>
    <property type="project" value="UniProtKB-KW"/>
</dbReference>
<keyword evidence="2" id="KW-0201">Cytochrome c-type biogenesis</keyword>
<organism evidence="7 8">
    <name type="scientific">Chitinophaga eiseniae</name>
    <dbReference type="NCBI Taxonomy" id="634771"/>
    <lineage>
        <taxon>Bacteria</taxon>
        <taxon>Pseudomonadati</taxon>
        <taxon>Bacteroidota</taxon>
        <taxon>Chitinophagia</taxon>
        <taxon>Chitinophagales</taxon>
        <taxon>Chitinophagaceae</taxon>
        <taxon>Chitinophaga</taxon>
    </lineage>
</organism>
<reference evidence="8" key="1">
    <citation type="submission" date="2017-02" db="EMBL/GenBank/DDBJ databases">
        <authorList>
            <person name="Varghese N."/>
            <person name="Submissions S."/>
        </authorList>
    </citation>
    <scope>NUCLEOTIDE SEQUENCE [LARGE SCALE GENOMIC DNA]</scope>
    <source>
        <strain evidence="8">DSM 22224</strain>
    </source>
</reference>
<dbReference type="InterPro" id="IPR013766">
    <property type="entry name" value="Thioredoxin_domain"/>
</dbReference>
<sequence>MKKITTTIIGCLAFTAFACAQQKKPFVLNGKIAGQPDGKLYISYEDVADNRKFDSLTVKNGSFILKGDIAGPAVAYIRSANREDSPATLVLMPGTQQFTATRGQLSIGTITGNNANEGVSDLQREKALIQQQYQSQLDSMRNEKDHDEAAAIRERLAPFFEGNDQADYRYFQKYPTSVLTAYLLRFHVADLTLDALQGYYDKLGAATQKTCFAKHIAEEIKQLRQGSPGSVATDFTAKDIAGKDLSLRDYKGRYVLLDFWASWCVPCRKGNPHLKTLYSRYQPKGWEIIGVADDDRSENAWKTAVAKDGLPWKQVRRGLDMSRLKNNPNDISLKYGIHSLPTKILINPEGVIIGRYGSEGDELDKKLKEIYGE</sequence>
<dbReference type="RefSeq" id="WP_078667097.1">
    <property type="nucleotide sequence ID" value="NZ_FUWZ01000001.1"/>
</dbReference>
<dbReference type="CDD" id="cd02966">
    <property type="entry name" value="TlpA_like_family"/>
    <property type="match status" value="1"/>
</dbReference>
<protein>
    <submittedName>
        <fullName evidence="7">Thiol-disulfide isomerase or thioredoxin</fullName>
    </submittedName>
</protein>
<evidence type="ECO:0000256" key="4">
    <source>
        <dbReference type="ARBA" id="ARBA00023284"/>
    </source>
</evidence>
<feature type="chain" id="PRO_5012594512" evidence="5">
    <location>
        <begin position="21"/>
        <end position="373"/>
    </location>
</feature>
<dbReference type="AlphaFoldDB" id="A0A1T4KZP5"/>
<dbReference type="Pfam" id="PF00578">
    <property type="entry name" value="AhpC-TSA"/>
    <property type="match status" value="1"/>
</dbReference>
<dbReference type="Gene3D" id="3.40.30.10">
    <property type="entry name" value="Glutaredoxin"/>
    <property type="match status" value="1"/>
</dbReference>
<dbReference type="Pfam" id="PF14289">
    <property type="entry name" value="DUF4369"/>
    <property type="match status" value="1"/>
</dbReference>
<dbReference type="InterPro" id="IPR017937">
    <property type="entry name" value="Thioredoxin_CS"/>
</dbReference>
<evidence type="ECO:0000256" key="5">
    <source>
        <dbReference type="SAM" id="SignalP"/>
    </source>
</evidence>
<dbReference type="PANTHER" id="PTHR42852">
    <property type="entry name" value="THIOL:DISULFIDE INTERCHANGE PROTEIN DSBE"/>
    <property type="match status" value="1"/>
</dbReference>
<evidence type="ECO:0000256" key="1">
    <source>
        <dbReference type="ARBA" id="ARBA00004196"/>
    </source>
</evidence>
<dbReference type="Proteomes" id="UP000190367">
    <property type="component" value="Unassembled WGS sequence"/>
</dbReference>
<dbReference type="InterPro" id="IPR036249">
    <property type="entry name" value="Thioredoxin-like_sf"/>
</dbReference>
<dbReference type="GO" id="GO:0016491">
    <property type="term" value="F:oxidoreductase activity"/>
    <property type="evidence" value="ECO:0007669"/>
    <property type="project" value="InterPro"/>
</dbReference>
<dbReference type="PROSITE" id="PS00194">
    <property type="entry name" value="THIOREDOXIN_1"/>
    <property type="match status" value="1"/>
</dbReference>
<keyword evidence="7" id="KW-0413">Isomerase</keyword>
<evidence type="ECO:0000313" key="8">
    <source>
        <dbReference type="Proteomes" id="UP000190367"/>
    </source>
</evidence>
<evidence type="ECO:0000259" key="6">
    <source>
        <dbReference type="PROSITE" id="PS51352"/>
    </source>
</evidence>
<dbReference type="InterPro" id="IPR000866">
    <property type="entry name" value="AhpC/TSA"/>
</dbReference>
<dbReference type="PROSITE" id="PS51352">
    <property type="entry name" value="THIOREDOXIN_2"/>
    <property type="match status" value="1"/>
</dbReference>
<evidence type="ECO:0000256" key="3">
    <source>
        <dbReference type="ARBA" id="ARBA00023157"/>
    </source>
</evidence>
<keyword evidence="3" id="KW-1015">Disulfide bond</keyword>
<name>A0A1T4KZP5_9BACT</name>
<keyword evidence="8" id="KW-1185">Reference proteome</keyword>
<keyword evidence="5" id="KW-0732">Signal</keyword>
<evidence type="ECO:0000313" key="7">
    <source>
        <dbReference type="EMBL" id="SJZ47909.1"/>
    </source>
</evidence>
<feature type="domain" description="Thioredoxin" evidence="6">
    <location>
        <begin position="226"/>
        <end position="372"/>
    </location>
</feature>
<dbReference type="GO" id="GO:0016209">
    <property type="term" value="F:antioxidant activity"/>
    <property type="evidence" value="ECO:0007669"/>
    <property type="project" value="InterPro"/>
</dbReference>
<dbReference type="PANTHER" id="PTHR42852:SF6">
    <property type="entry name" value="THIOL:DISULFIDE INTERCHANGE PROTEIN DSBE"/>
    <property type="match status" value="1"/>
</dbReference>